<dbReference type="InterPro" id="IPR019888">
    <property type="entry name" value="Tscrpt_reg_AsnC-like"/>
</dbReference>
<dbReference type="Pfam" id="PF01037">
    <property type="entry name" value="AsnC_trans_reg"/>
    <property type="match status" value="1"/>
</dbReference>
<keyword evidence="6" id="KW-1185">Reference proteome</keyword>
<dbReference type="InterPro" id="IPR011008">
    <property type="entry name" value="Dimeric_a/b-barrel"/>
</dbReference>
<accession>A0ABY5GP31</accession>
<keyword evidence="3" id="KW-0804">Transcription</keyword>
<dbReference type="PANTHER" id="PTHR30154:SF34">
    <property type="entry name" value="TRANSCRIPTIONAL REGULATOR AZLB"/>
    <property type="match status" value="1"/>
</dbReference>
<dbReference type="SUPFAM" id="SSF54909">
    <property type="entry name" value="Dimeric alpha+beta barrel"/>
    <property type="match status" value="1"/>
</dbReference>
<sequence>MDSIDHIDRQLIGHLRMNARQPVAWLAKAVGVSRATIQNRMSRLEKRGIINGYTALVSSGANEQLAMVRALMSIDLEGDASRKVRTELMSEPCVCAIHSTNGRWDMVLELQARSLEEFDGVLGRIREINGISTSETSILLSSHRIGNQHI</sequence>
<keyword evidence="2" id="KW-0238">DNA-binding</keyword>
<evidence type="ECO:0000313" key="5">
    <source>
        <dbReference type="EMBL" id="UTV30678.1"/>
    </source>
</evidence>
<dbReference type="Proteomes" id="UP001057998">
    <property type="component" value="Chromosome 2"/>
</dbReference>
<dbReference type="Gene3D" id="1.10.10.10">
    <property type="entry name" value="Winged helix-like DNA-binding domain superfamily/Winged helix DNA-binding domain"/>
    <property type="match status" value="1"/>
</dbReference>
<feature type="domain" description="HTH asnC-type" evidence="4">
    <location>
        <begin position="4"/>
        <end position="64"/>
    </location>
</feature>
<dbReference type="PROSITE" id="PS50956">
    <property type="entry name" value="HTH_ASNC_2"/>
    <property type="match status" value="1"/>
</dbReference>
<dbReference type="SMART" id="SM00344">
    <property type="entry name" value="HTH_ASNC"/>
    <property type="match status" value="1"/>
</dbReference>
<protein>
    <submittedName>
        <fullName evidence="5">Lrp/AsnC family transcriptional regulator</fullName>
    </submittedName>
</protein>
<evidence type="ECO:0000313" key="6">
    <source>
        <dbReference type="Proteomes" id="UP001057998"/>
    </source>
</evidence>
<dbReference type="Gene3D" id="3.30.70.920">
    <property type="match status" value="1"/>
</dbReference>
<dbReference type="RefSeq" id="WP_255392043.1">
    <property type="nucleotide sequence ID" value="NZ_CP101509.1"/>
</dbReference>
<dbReference type="InterPro" id="IPR036390">
    <property type="entry name" value="WH_DNA-bd_sf"/>
</dbReference>
<dbReference type="InterPro" id="IPR019887">
    <property type="entry name" value="Tscrpt_reg_AsnC/Lrp_C"/>
</dbReference>
<keyword evidence="1" id="KW-0805">Transcription regulation</keyword>
<evidence type="ECO:0000259" key="4">
    <source>
        <dbReference type="PROSITE" id="PS50956"/>
    </source>
</evidence>
<dbReference type="InterPro" id="IPR000485">
    <property type="entry name" value="AsnC-type_HTH_dom"/>
</dbReference>
<organism evidence="5 6">
    <name type="scientific">Photobacterium atrarenae</name>
    <dbReference type="NCBI Taxonomy" id="865757"/>
    <lineage>
        <taxon>Bacteria</taxon>
        <taxon>Pseudomonadati</taxon>
        <taxon>Pseudomonadota</taxon>
        <taxon>Gammaproteobacteria</taxon>
        <taxon>Vibrionales</taxon>
        <taxon>Vibrionaceae</taxon>
        <taxon>Photobacterium</taxon>
    </lineage>
</organism>
<dbReference type="InterPro" id="IPR036388">
    <property type="entry name" value="WH-like_DNA-bd_sf"/>
</dbReference>
<reference evidence="5" key="1">
    <citation type="submission" date="2022-07" db="EMBL/GenBank/DDBJ databases">
        <title>Genome sequencing of Photobacterium atrarenae GJH2-4.</title>
        <authorList>
            <person name="Park S.-J."/>
        </authorList>
    </citation>
    <scope>NUCLEOTIDE SEQUENCE</scope>
    <source>
        <strain evidence="5">GJH2-4</strain>
    </source>
</reference>
<proteinExistence type="predicted"/>
<evidence type="ECO:0000256" key="1">
    <source>
        <dbReference type="ARBA" id="ARBA00023015"/>
    </source>
</evidence>
<dbReference type="Pfam" id="PF13404">
    <property type="entry name" value="HTH_AsnC-type"/>
    <property type="match status" value="1"/>
</dbReference>
<dbReference type="SUPFAM" id="SSF46785">
    <property type="entry name" value="Winged helix' DNA-binding domain"/>
    <property type="match status" value="1"/>
</dbReference>
<gene>
    <name evidence="5" type="ORF">NNL38_19130</name>
</gene>
<dbReference type="PRINTS" id="PR00033">
    <property type="entry name" value="HTHASNC"/>
</dbReference>
<evidence type="ECO:0000256" key="2">
    <source>
        <dbReference type="ARBA" id="ARBA00023125"/>
    </source>
</evidence>
<dbReference type="PANTHER" id="PTHR30154">
    <property type="entry name" value="LEUCINE-RESPONSIVE REGULATORY PROTEIN"/>
    <property type="match status" value="1"/>
</dbReference>
<name>A0ABY5GP31_9GAMM</name>
<dbReference type="EMBL" id="CP101509">
    <property type="protein sequence ID" value="UTV30678.1"/>
    <property type="molecule type" value="Genomic_DNA"/>
</dbReference>
<evidence type="ECO:0000256" key="3">
    <source>
        <dbReference type="ARBA" id="ARBA00023163"/>
    </source>
</evidence>